<sequence length="553" mass="59583">MSPLPHTIDRRFRPAPIPGGGSRHAAGAVLSWILVLTISGNAVADDNTTSKWRTFNANRSSVIQNASMRSGTDGVVMKLAAATETELLPLLRPLAPEGVTLTADAQDRVNLIATETSLSSLLRMIAEHHQLNLVIAPGVDAAVTVSIRNAHLDEVLDAIVHIAGFHWHRSGNLLYVTSATATSDPRLQGRRVEVYPLDYVKAVDAQTAITGMLSPLGNVVINESDAGDQQKTRELLIVDDTPDVHQRIAEVIARLNRPPRQVLVEAHVLQVKLGENNRHGINLSSIARLGGSRISLGGVNPNAFDTGPGMVVQLEGTDLNGLIQCIQENTDSRTLASPKVSIINQQEAKIQIGRRLPYTEITNTDNGNNIQNVKFLEIGIILTVTPVITDDGNILMTVLPKVSDGFINDNQQPEEDVTEVSTTVLIPDGGGLIIGGLIEEKQIHSLNVVPGLHRIPVLGKLFVKEETETDRNELIVALVTHVVGDPCAFPPRFHEQQELQQVLPEYANGVLGASSLPFESGPIERLPAGSMPVDLLPVDLLPVEPLPNGSLTK</sequence>
<evidence type="ECO:0000256" key="2">
    <source>
        <dbReference type="ARBA" id="ARBA00022729"/>
    </source>
</evidence>
<dbReference type="PANTHER" id="PTHR30332:SF24">
    <property type="entry name" value="SECRETIN GSPD-RELATED"/>
    <property type="match status" value="1"/>
</dbReference>
<dbReference type="GO" id="GO:0009306">
    <property type="term" value="P:protein secretion"/>
    <property type="evidence" value="ECO:0007669"/>
    <property type="project" value="InterPro"/>
</dbReference>
<feature type="domain" description="Type II/III secretion system secretin-like" evidence="5">
    <location>
        <begin position="326"/>
        <end position="483"/>
    </location>
</feature>
<gene>
    <name evidence="6" type="primary">pilQ</name>
    <name evidence="6" type="ORF">Pla100_02950</name>
</gene>
<dbReference type="GO" id="GO:0016020">
    <property type="term" value="C:membrane"/>
    <property type="evidence" value="ECO:0007669"/>
    <property type="project" value="UniProtKB-SubCell"/>
</dbReference>
<dbReference type="Proteomes" id="UP000316213">
    <property type="component" value="Unassembled WGS sequence"/>
</dbReference>
<dbReference type="PANTHER" id="PTHR30332">
    <property type="entry name" value="PROBABLE GENERAL SECRETION PATHWAY PROTEIN D"/>
    <property type="match status" value="1"/>
</dbReference>
<dbReference type="InterPro" id="IPR004846">
    <property type="entry name" value="T2SS/T3SS_dom"/>
</dbReference>
<proteinExistence type="inferred from homology"/>
<reference evidence="6 7" key="1">
    <citation type="submission" date="2019-02" db="EMBL/GenBank/DDBJ databases">
        <title>Deep-cultivation of Planctomycetes and their phenomic and genomic characterization uncovers novel biology.</title>
        <authorList>
            <person name="Wiegand S."/>
            <person name="Jogler M."/>
            <person name="Boedeker C."/>
            <person name="Pinto D."/>
            <person name="Vollmers J."/>
            <person name="Rivas-Marin E."/>
            <person name="Kohn T."/>
            <person name="Peeters S.H."/>
            <person name="Heuer A."/>
            <person name="Rast P."/>
            <person name="Oberbeckmann S."/>
            <person name="Bunk B."/>
            <person name="Jeske O."/>
            <person name="Meyerdierks A."/>
            <person name="Storesund J.E."/>
            <person name="Kallscheuer N."/>
            <person name="Luecker S."/>
            <person name="Lage O.M."/>
            <person name="Pohl T."/>
            <person name="Merkel B.J."/>
            <person name="Hornburger P."/>
            <person name="Mueller R.-W."/>
            <person name="Bruemmer F."/>
            <person name="Labrenz M."/>
            <person name="Spormann A.M."/>
            <person name="Op Den Camp H."/>
            <person name="Overmann J."/>
            <person name="Amann R."/>
            <person name="Jetten M.S.M."/>
            <person name="Mascher T."/>
            <person name="Medema M.H."/>
            <person name="Devos D.P."/>
            <person name="Kaster A.-K."/>
            <person name="Ovreas L."/>
            <person name="Rohde M."/>
            <person name="Galperin M.Y."/>
            <person name="Jogler C."/>
        </authorList>
    </citation>
    <scope>NUCLEOTIDE SEQUENCE [LARGE SCALE GENOMIC DNA]</scope>
    <source>
        <strain evidence="6 7">Pla100</strain>
    </source>
</reference>
<dbReference type="EMBL" id="SJPM01000001">
    <property type="protein sequence ID" value="TWU03375.1"/>
    <property type="molecule type" value="Genomic_DNA"/>
</dbReference>
<comment type="caution">
    <text evidence="6">The sequence shown here is derived from an EMBL/GenBank/DDBJ whole genome shotgun (WGS) entry which is preliminary data.</text>
</comment>
<dbReference type="AlphaFoldDB" id="A0A5C6ATQ6"/>
<evidence type="ECO:0000313" key="7">
    <source>
        <dbReference type="Proteomes" id="UP000316213"/>
    </source>
</evidence>
<evidence type="ECO:0000256" key="3">
    <source>
        <dbReference type="ARBA" id="ARBA00023136"/>
    </source>
</evidence>
<dbReference type="InterPro" id="IPR050810">
    <property type="entry name" value="Bact_Secretion_Sys_Channel"/>
</dbReference>
<dbReference type="PRINTS" id="PR00811">
    <property type="entry name" value="BCTERIALGSPD"/>
</dbReference>
<dbReference type="Pfam" id="PF00263">
    <property type="entry name" value="Secretin"/>
    <property type="match status" value="1"/>
</dbReference>
<evidence type="ECO:0000256" key="4">
    <source>
        <dbReference type="RuleBase" id="RU004003"/>
    </source>
</evidence>
<evidence type="ECO:0000256" key="1">
    <source>
        <dbReference type="ARBA" id="ARBA00004370"/>
    </source>
</evidence>
<protein>
    <submittedName>
        <fullName evidence="6">Type IV pilus biogenesis and competence protein PilQ</fullName>
    </submittedName>
</protein>
<evidence type="ECO:0000313" key="6">
    <source>
        <dbReference type="EMBL" id="TWU03375.1"/>
    </source>
</evidence>
<accession>A0A5C6ATQ6</accession>
<dbReference type="InterPro" id="IPR038591">
    <property type="entry name" value="NolW-like_sf"/>
</dbReference>
<comment type="similarity">
    <text evidence="4">Belongs to the bacterial secretin family.</text>
</comment>
<evidence type="ECO:0000259" key="5">
    <source>
        <dbReference type="Pfam" id="PF00263"/>
    </source>
</evidence>
<keyword evidence="7" id="KW-1185">Reference proteome</keyword>
<comment type="subcellular location">
    <subcellularLocation>
        <location evidence="1">Membrane</location>
    </subcellularLocation>
</comment>
<dbReference type="InterPro" id="IPR001775">
    <property type="entry name" value="GspD/PilQ"/>
</dbReference>
<dbReference type="GO" id="GO:0015627">
    <property type="term" value="C:type II protein secretion system complex"/>
    <property type="evidence" value="ECO:0007669"/>
    <property type="project" value="TreeGrafter"/>
</dbReference>
<dbReference type="Gene3D" id="3.55.50.30">
    <property type="match status" value="1"/>
</dbReference>
<organism evidence="6 7">
    <name type="scientific">Neorhodopirellula pilleata</name>
    <dbReference type="NCBI Taxonomy" id="2714738"/>
    <lineage>
        <taxon>Bacteria</taxon>
        <taxon>Pseudomonadati</taxon>
        <taxon>Planctomycetota</taxon>
        <taxon>Planctomycetia</taxon>
        <taxon>Pirellulales</taxon>
        <taxon>Pirellulaceae</taxon>
        <taxon>Neorhodopirellula</taxon>
    </lineage>
</organism>
<keyword evidence="2" id="KW-0732">Signal</keyword>
<dbReference type="Gene3D" id="3.30.1370.120">
    <property type="match status" value="1"/>
</dbReference>
<keyword evidence="3" id="KW-0472">Membrane</keyword>
<name>A0A5C6ATQ6_9BACT</name>